<evidence type="ECO:0000256" key="2">
    <source>
        <dbReference type="ARBA" id="ARBA00023315"/>
    </source>
</evidence>
<keyword evidence="5" id="KW-1185">Reference proteome</keyword>
<dbReference type="CDD" id="cd04301">
    <property type="entry name" value="NAT_SF"/>
    <property type="match status" value="1"/>
</dbReference>
<reference evidence="4 5" key="1">
    <citation type="submission" date="2016-03" db="EMBL/GenBank/DDBJ databases">
        <title>Genome sequence of Rhodococcus kyotonensis KB10.</title>
        <authorList>
            <person name="Jeong H."/>
            <person name="Hong C.E."/>
            <person name="Jo S.H."/>
            <person name="Park J.M."/>
        </authorList>
    </citation>
    <scope>NUCLEOTIDE SEQUENCE [LARGE SCALE GENOMIC DNA]</scope>
    <source>
        <strain evidence="4 5">KB10</strain>
    </source>
</reference>
<dbReference type="PANTHER" id="PTHR43877">
    <property type="entry name" value="AMINOALKYLPHOSPHONATE N-ACETYLTRANSFERASE-RELATED-RELATED"/>
    <property type="match status" value="1"/>
</dbReference>
<protein>
    <submittedName>
        <fullName evidence="4">Acetyltransferase</fullName>
    </submittedName>
</protein>
<comment type="caution">
    <text evidence="4">The sequence shown here is derived from an EMBL/GenBank/DDBJ whole genome shotgun (WGS) entry which is preliminary data.</text>
</comment>
<evidence type="ECO:0000313" key="5">
    <source>
        <dbReference type="Proteomes" id="UP000077519"/>
    </source>
</evidence>
<dbReference type="Gene3D" id="3.40.630.30">
    <property type="match status" value="1"/>
</dbReference>
<dbReference type="InterPro" id="IPR050832">
    <property type="entry name" value="Bact_Acetyltransf"/>
</dbReference>
<dbReference type="RefSeq" id="WP_068424403.1">
    <property type="nucleotide sequence ID" value="NZ_LVHI01000012.1"/>
</dbReference>
<sequence>MTVTVGVAGLWEAEQLADVAAVTFPLACPPGSTRESIDAFVADVLSHERFGDYLSDPGRTILAAREDDSVVGYAMLVHGDPADPALAAVVAHSPTMELSKLYVLPGHHGGQVARALMAAALEHASATGCAGVWLGVNQENTRAQRFYAKNGFEIVGTKTFTVGTEVHDDYVMERAL</sequence>
<dbReference type="InterPro" id="IPR000182">
    <property type="entry name" value="GNAT_dom"/>
</dbReference>
<dbReference type="EMBL" id="LVHI01000012">
    <property type="protein sequence ID" value="OAK54350.1"/>
    <property type="molecule type" value="Genomic_DNA"/>
</dbReference>
<dbReference type="Pfam" id="PF00583">
    <property type="entry name" value="Acetyltransf_1"/>
    <property type="match status" value="1"/>
</dbReference>
<feature type="domain" description="N-acetyltransferase" evidence="3">
    <location>
        <begin position="22"/>
        <end position="176"/>
    </location>
</feature>
<dbReference type="InterPro" id="IPR016181">
    <property type="entry name" value="Acyl_CoA_acyltransferase"/>
</dbReference>
<organism evidence="4 5">
    <name type="scientific">Rhodococcoides kyotonense</name>
    <dbReference type="NCBI Taxonomy" id="398843"/>
    <lineage>
        <taxon>Bacteria</taxon>
        <taxon>Bacillati</taxon>
        <taxon>Actinomycetota</taxon>
        <taxon>Actinomycetes</taxon>
        <taxon>Mycobacteriales</taxon>
        <taxon>Nocardiaceae</taxon>
        <taxon>Rhodococcoides</taxon>
    </lineage>
</organism>
<keyword evidence="2" id="KW-0012">Acyltransferase</keyword>
<proteinExistence type="predicted"/>
<name>A0A177YGB4_9NOCA</name>
<evidence type="ECO:0000259" key="3">
    <source>
        <dbReference type="PROSITE" id="PS51186"/>
    </source>
</evidence>
<dbReference type="PROSITE" id="PS51186">
    <property type="entry name" value="GNAT"/>
    <property type="match status" value="1"/>
</dbReference>
<accession>A0A177YGB4</accession>
<dbReference type="GO" id="GO:0016747">
    <property type="term" value="F:acyltransferase activity, transferring groups other than amino-acyl groups"/>
    <property type="evidence" value="ECO:0007669"/>
    <property type="project" value="InterPro"/>
</dbReference>
<gene>
    <name evidence="4" type="ORF">A3K89_02840</name>
</gene>
<keyword evidence="1 4" id="KW-0808">Transferase</keyword>
<evidence type="ECO:0000256" key="1">
    <source>
        <dbReference type="ARBA" id="ARBA00022679"/>
    </source>
</evidence>
<dbReference type="SUPFAM" id="SSF55729">
    <property type="entry name" value="Acyl-CoA N-acyltransferases (Nat)"/>
    <property type="match status" value="1"/>
</dbReference>
<dbReference type="AlphaFoldDB" id="A0A177YGB4"/>
<dbReference type="Proteomes" id="UP000077519">
    <property type="component" value="Unassembled WGS sequence"/>
</dbReference>
<evidence type="ECO:0000313" key="4">
    <source>
        <dbReference type="EMBL" id="OAK54350.1"/>
    </source>
</evidence>